<evidence type="ECO:0000313" key="4">
    <source>
        <dbReference type="Proteomes" id="UP000625283"/>
    </source>
</evidence>
<dbReference type="InterPro" id="IPR050553">
    <property type="entry name" value="Thioredoxin_ResA/DsbE_sf"/>
</dbReference>
<dbReference type="CDD" id="cd02966">
    <property type="entry name" value="TlpA_like_family"/>
    <property type="match status" value="1"/>
</dbReference>
<feature type="domain" description="Thioredoxin" evidence="2">
    <location>
        <begin position="28"/>
        <end position="177"/>
    </location>
</feature>
<proteinExistence type="predicted"/>
<evidence type="ECO:0000256" key="1">
    <source>
        <dbReference type="SAM" id="SignalP"/>
    </source>
</evidence>
<dbReference type="Pfam" id="PF00578">
    <property type="entry name" value="AhpC-TSA"/>
    <property type="match status" value="1"/>
</dbReference>
<dbReference type="Gene3D" id="3.40.30.10">
    <property type="entry name" value="Glutaredoxin"/>
    <property type="match status" value="1"/>
</dbReference>
<dbReference type="PANTHER" id="PTHR42852:SF18">
    <property type="entry name" value="CHROMOSOME UNDETERMINED SCAFFOLD_47, WHOLE GENOME SHOTGUN SEQUENCE"/>
    <property type="match status" value="1"/>
</dbReference>
<dbReference type="RefSeq" id="WP_202101964.1">
    <property type="nucleotide sequence ID" value="NZ_JAERTY010000002.1"/>
</dbReference>
<feature type="chain" id="PRO_5046896588" evidence="1">
    <location>
        <begin position="21"/>
        <end position="368"/>
    </location>
</feature>
<dbReference type="InterPro" id="IPR036249">
    <property type="entry name" value="Thioredoxin-like_sf"/>
</dbReference>
<keyword evidence="1" id="KW-0732">Signal</keyword>
<dbReference type="EMBL" id="JAERTY010000002">
    <property type="protein sequence ID" value="MBL1408196.1"/>
    <property type="molecule type" value="Genomic_DNA"/>
</dbReference>
<sequence length="368" mass="42543">MTIRKYLQLLLCFLSFNSVAQSQEKPTLDIGDPAPPLQVREWIKGEPIQQMERGHIYVVEFWATWCKPCIEAMPHLSKLAAKYKDKVSIIGVDVYEKESTSAGKIKAFVDSMGGRMDYHVAIDDSNHMEEEWIVAFDEKKNGIPRTFVVNAEGQMAWIGHPKDLDSVLQKIVNNDWNISRSKIKRNEEAHFQKLQKETIYFLNQYMNEPNLLLSKVNSLLEKEPRLKRSPYIPVYVFSALLKTDQKQAYEYAKSILTEPDRDHANISYLFIGAIQFHAETSSLLPEIYAIGAEAYEKYKDADNAKISNLSKYYNDMASWYWLANNKPKAIETQQKSIEALKNQKEYSTSELATRESQLKEYKEKEIGK</sequence>
<evidence type="ECO:0000259" key="2">
    <source>
        <dbReference type="PROSITE" id="PS51352"/>
    </source>
</evidence>
<feature type="signal peptide" evidence="1">
    <location>
        <begin position="1"/>
        <end position="20"/>
    </location>
</feature>
<dbReference type="InterPro" id="IPR000866">
    <property type="entry name" value="AhpC/TSA"/>
</dbReference>
<dbReference type="InterPro" id="IPR013766">
    <property type="entry name" value="Thioredoxin_domain"/>
</dbReference>
<dbReference type="PANTHER" id="PTHR42852">
    <property type="entry name" value="THIOL:DISULFIDE INTERCHANGE PROTEIN DSBE"/>
    <property type="match status" value="1"/>
</dbReference>
<accession>A0ABS1R0I5</accession>
<gene>
    <name evidence="3" type="ORF">JKG61_05475</name>
</gene>
<reference evidence="3 4" key="1">
    <citation type="submission" date="2021-01" db="EMBL/GenBank/DDBJ databases">
        <title>C459-1 draft genome sequence.</title>
        <authorList>
            <person name="Zhang X.-F."/>
        </authorList>
    </citation>
    <scope>NUCLEOTIDE SEQUENCE [LARGE SCALE GENOMIC DNA]</scope>
    <source>
        <strain evidence="4">C459-1</strain>
    </source>
</reference>
<dbReference type="Proteomes" id="UP000625283">
    <property type="component" value="Unassembled WGS sequence"/>
</dbReference>
<protein>
    <submittedName>
        <fullName evidence="3">TlpA family protein disulfide reductase</fullName>
    </submittedName>
</protein>
<dbReference type="SUPFAM" id="SSF52833">
    <property type="entry name" value="Thioredoxin-like"/>
    <property type="match status" value="1"/>
</dbReference>
<name>A0ABS1R0I5_9SPHI</name>
<keyword evidence="4" id="KW-1185">Reference proteome</keyword>
<organism evidence="3 4">
    <name type="scientific">Sphingobacterium faecale</name>
    <dbReference type="NCBI Taxonomy" id="2803775"/>
    <lineage>
        <taxon>Bacteria</taxon>
        <taxon>Pseudomonadati</taxon>
        <taxon>Bacteroidota</taxon>
        <taxon>Sphingobacteriia</taxon>
        <taxon>Sphingobacteriales</taxon>
        <taxon>Sphingobacteriaceae</taxon>
        <taxon>Sphingobacterium</taxon>
    </lineage>
</organism>
<evidence type="ECO:0000313" key="3">
    <source>
        <dbReference type="EMBL" id="MBL1408196.1"/>
    </source>
</evidence>
<dbReference type="PROSITE" id="PS51352">
    <property type="entry name" value="THIOREDOXIN_2"/>
    <property type="match status" value="1"/>
</dbReference>
<comment type="caution">
    <text evidence="3">The sequence shown here is derived from an EMBL/GenBank/DDBJ whole genome shotgun (WGS) entry which is preliminary data.</text>
</comment>